<comment type="caution">
    <text evidence="2">The sequence shown here is derived from an EMBL/GenBank/DDBJ whole genome shotgun (WGS) entry which is preliminary data.</text>
</comment>
<proteinExistence type="predicted"/>
<dbReference type="Proteomes" id="UP001356427">
    <property type="component" value="Unassembled WGS sequence"/>
</dbReference>
<keyword evidence="1" id="KW-0812">Transmembrane</keyword>
<evidence type="ECO:0000313" key="2">
    <source>
        <dbReference type="EMBL" id="KAK6315233.1"/>
    </source>
</evidence>
<reference evidence="2 3" key="1">
    <citation type="submission" date="2021-04" db="EMBL/GenBank/DDBJ databases">
        <authorList>
            <person name="De Guttry C."/>
            <person name="Zahm M."/>
            <person name="Klopp C."/>
            <person name="Cabau C."/>
            <person name="Louis A."/>
            <person name="Berthelot C."/>
            <person name="Parey E."/>
            <person name="Roest Crollius H."/>
            <person name="Montfort J."/>
            <person name="Robinson-Rechavi M."/>
            <person name="Bucao C."/>
            <person name="Bouchez O."/>
            <person name="Gislard M."/>
            <person name="Lluch J."/>
            <person name="Milhes M."/>
            <person name="Lampietro C."/>
            <person name="Lopez Roques C."/>
            <person name="Donnadieu C."/>
            <person name="Braasch I."/>
            <person name="Desvignes T."/>
            <person name="Postlethwait J."/>
            <person name="Bobe J."/>
            <person name="Wedekind C."/>
            <person name="Guiguen Y."/>
        </authorList>
    </citation>
    <scope>NUCLEOTIDE SEQUENCE [LARGE SCALE GENOMIC DNA]</scope>
    <source>
        <strain evidence="2">Cs_M1</strain>
        <tissue evidence="2">Blood</tissue>
    </source>
</reference>
<keyword evidence="1" id="KW-0472">Membrane</keyword>
<accession>A0AAN8LR64</accession>
<name>A0AAN8LR64_9TELE</name>
<dbReference type="EMBL" id="JAGTTL010000012">
    <property type="protein sequence ID" value="KAK6315233.1"/>
    <property type="molecule type" value="Genomic_DNA"/>
</dbReference>
<gene>
    <name evidence="2" type="ORF">J4Q44_G00147620</name>
</gene>
<keyword evidence="1" id="KW-1133">Transmembrane helix</keyword>
<feature type="transmembrane region" description="Helical" evidence="1">
    <location>
        <begin position="95"/>
        <end position="128"/>
    </location>
</feature>
<sequence length="135" mass="15296">MTKKCFFFNVNHSLKLIFSVIAKSSKSYFCGILPNAVGYFPREQISSERMNAFRLCPTCLPVRHTLLFHGICQSLLLLEVSGGLSIHTYHLSQHVLLLCVFLDSVCMCVCLFECALFCVFLTVIGLYASIKRLYN</sequence>
<evidence type="ECO:0000313" key="3">
    <source>
        <dbReference type="Proteomes" id="UP001356427"/>
    </source>
</evidence>
<evidence type="ECO:0000256" key="1">
    <source>
        <dbReference type="SAM" id="Phobius"/>
    </source>
</evidence>
<dbReference type="AlphaFoldDB" id="A0AAN8LR64"/>
<keyword evidence="3" id="KW-1185">Reference proteome</keyword>
<organism evidence="2 3">
    <name type="scientific">Coregonus suidteri</name>
    <dbReference type="NCBI Taxonomy" id="861788"/>
    <lineage>
        <taxon>Eukaryota</taxon>
        <taxon>Metazoa</taxon>
        <taxon>Chordata</taxon>
        <taxon>Craniata</taxon>
        <taxon>Vertebrata</taxon>
        <taxon>Euteleostomi</taxon>
        <taxon>Actinopterygii</taxon>
        <taxon>Neopterygii</taxon>
        <taxon>Teleostei</taxon>
        <taxon>Protacanthopterygii</taxon>
        <taxon>Salmoniformes</taxon>
        <taxon>Salmonidae</taxon>
        <taxon>Coregoninae</taxon>
        <taxon>Coregonus</taxon>
    </lineage>
</organism>
<protein>
    <submittedName>
        <fullName evidence="2">Uncharacterized protein</fullName>
    </submittedName>
</protein>